<evidence type="ECO:0000256" key="1">
    <source>
        <dbReference type="ARBA" id="ARBA00004308"/>
    </source>
</evidence>
<name>A0A5J9SD13_9POAL</name>
<organism evidence="7 8">
    <name type="scientific">Eragrostis curvula</name>
    <name type="common">weeping love grass</name>
    <dbReference type="NCBI Taxonomy" id="38414"/>
    <lineage>
        <taxon>Eukaryota</taxon>
        <taxon>Viridiplantae</taxon>
        <taxon>Streptophyta</taxon>
        <taxon>Embryophyta</taxon>
        <taxon>Tracheophyta</taxon>
        <taxon>Spermatophyta</taxon>
        <taxon>Magnoliopsida</taxon>
        <taxon>Liliopsida</taxon>
        <taxon>Poales</taxon>
        <taxon>Poaceae</taxon>
        <taxon>PACMAD clade</taxon>
        <taxon>Chloridoideae</taxon>
        <taxon>Eragrostideae</taxon>
        <taxon>Eragrostidinae</taxon>
        <taxon>Eragrostis</taxon>
    </lineage>
</organism>
<evidence type="ECO:0000256" key="2">
    <source>
        <dbReference type="ARBA" id="ARBA00022676"/>
    </source>
</evidence>
<dbReference type="EMBL" id="RWGY01001135">
    <property type="protein sequence ID" value="TVT96723.1"/>
    <property type="molecule type" value="Genomic_DNA"/>
</dbReference>
<evidence type="ECO:0000256" key="4">
    <source>
        <dbReference type="ARBA" id="ARBA00022692"/>
    </source>
</evidence>
<keyword evidence="5" id="KW-1133">Transmembrane helix</keyword>
<sequence length="116" mass="12142">MVSATSAYLAALAQLALKVAAGKKISFMLTSKQTAAAGAGGTYRYAELYAVRLTALMVPPMFGAGDERGDCGEPIPSATVLPRLLEKLFDGEHPYASFLPPHTVALLHPAAAPQLE</sequence>
<evidence type="ECO:0000256" key="6">
    <source>
        <dbReference type="ARBA" id="ARBA00023136"/>
    </source>
</evidence>
<keyword evidence="3" id="KW-0808">Transferase</keyword>
<protein>
    <submittedName>
        <fullName evidence="7">Uncharacterized protein</fullName>
    </submittedName>
</protein>
<dbReference type="GO" id="GO:0016760">
    <property type="term" value="F:cellulose synthase (UDP-forming) activity"/>
    <property type="evidence" value="ECO:0007669"/>
    <property type="project" value="InterPro"/>
</dbReference>
<gene>
    <name evidence="7" type="ORF">EJB05_58080</name>
</gene>
<dbReference type="AlphaFoldDB" id="A0A5J9SD13"/>
<dbReference type="OrthoDB" id="186626at2759"/>
<dbReference type="GO" id="GO:0012505">
    <property type="term" value="C:endomembrane system"/>
    <property type="evidence" value="ECO:0007669"/>
    <property type="project" value="UniProtKB-SubCell"/>
</dbReference>
<dbReference type="GO" id="GO:0016020">
    <property type="term" value="C:membrane"/>
    <property type="evidence" value="ECO:0007669"/>
    <property type="project" value="InterPro"/>
</dbReference>
<keyword evidence="4" id="KW-0812">Transmembrane</keyword>
<reference evidence="7 8" key="1">
    <citation type="journal article" date="2019" name="Sci. Rep.">
        <title>A high-quality genome of Eragrostis curvula grass provides insights into Poaceae evolution and supports new strategies to enhance forage quality.</title>
        <authorList>
            <person name="Carballo J."/>
            <person name="Santos B.A.C.M."/>
            <person name="Zappacosta D."/>
            <person name="Garbus I."/>
            <person name="Selva J.P."/>
            <person name="Gallo C.A."/>
            <person name="Diaz A."/>
            <person name="Albertini E."/>
            <person name="Caccamo M."/>
            <person name="Echenique V."/>
        </authorList>
    </citation>
    <scope>NUCLEOTIDE SEQUENCE [LARGE SCALE GENOMIC DNA]</scope>
    <source>
        <strain evidence="8">cv. Victoria</strain>
        <tissue evidence="7">Leaf</tissue>
    </source>
</reference>
<accession>A0A5J9SD13</accession>
<dbReference type="Gramene" id="TVT96723">
    <property type="protein sequence ID" value="TVT96723"/>
    <property type="gene ID" value="EJB05_58080"/>
</dbReference>
<keyword evidence="8" id="KW-1185">Reference proteome</keyword>
<proteinExistence type="predicted"/>
<comment type="subcellular location">
    <subcellularLocation>
        <location evidence="1">Endomembrane system</location>
    </subcellularLocation>
</comment>
<evidence type="ECO:0000313" key="8">
    <source>
        <dbReference type="Proteomes" id="UP000324897"/>
    </source>
</evidence>
<keyword evidence="2" id="KW-0328">Glycosyltransferase</keyword>
<dbReference type="Proteomes" id="UP000324897">
    <property type="component" value="Unassembled WGS sequence"/>
</dbReference>
<evidence type="ECO:0000256" key="3">
    <source>
        <dbReference type="ARBA" id="ARBA00022679"/>
    </source>
</evidence>
<feature type="non-terminal residue" evidence="7">
    <location>
        <position position="1"/>
    </location>
</feature>
<dbReference type="Pfam" id="PF03552">
    <property type="entry name" value="Cellulose_synt"/>
    <property type="match status" value="1"/>
</dbReference>
<dbReference type="InterPro" id="IPR005150">
    <property type="entry name" value="Cellulose_synth"/>
</dbReference>
<dbReference type="GO" id="GO:0030244">
    <property type="term" value="P:cellulose biosynthetic process"/>
    <property type="evidence" value="ECO:0007669"/>
    <property type="project" value="InterPro"/>
</dbReference>
<comment type="caution">
    <text evidence="7">The sequence shown here is derived from an EMBL/GenBank/DDBJ whole genome shotgun (WGS) entry which is preliminary data.</text>
</comment>
<evidence type="ECO:0000313" key="7">
    <source>
        <dbReference type="EMBL" id="TVT96723.1"/>
    </source>
</evidence>
<keyword evidence="6" id="KW-0472">Membrane</keyword>
<evidence type="ECO:0000256" key="5">
    <source>
        <dbReference type="ARBA" id="ARBA00022989"/>
    </source>
</evidence>